<sequence length="243" mass="25424">MPEVSIPVHRDRFLQERACWTRISGQAAALLPLDRIVRQHFGQQSATRARARGAAACADGRGNGVAPVLLAAAALVGRGGGLDADEIAGLARCVRRCLELAAALEALAAARVVTAEAGSIVGDVAQLVAVGEEAGAAADAGADQILVEWLLALDVALAAVRYARDDDGAGLQLKQRLGVATAQMLPYGAAQHTQPQFQKYKCRACCRLEWPHMKDDADSNIRSHAKAASEEGDIAVTVRSATA</sequence>
<reference evidence="1" key="1">
    <citation type="submission" date="2021-02" db="EMBL/GenBank/DDBJ databases">
        <title>First Annotated Genome of the Yellow-green Alga Tribonema minus.</title>
        <authorList>
            <person name="Mahan K.M."/>
        </authorList>
    </citation>
    <scope>NUCLEOTIDE SEQUENCE</scope>
    <source>
        <strain evidence="1">UTEX B ZZ1240</strain>
    </source>
</reference>
<evidence type="ECO:0000313" key="2">
    <source>
        <dbReference type="Proteomes" id="UP000664859"/>
    </source>
</evidence>
<organism evidence="1 2">
    <name type="scientific">Tribonema minus</name>
    <dbReference type="NCBI Taxonomy" id="303371"/>
    <lineage>
        <taxon>Eukaryota</taxon>
        <taxon>Sar</taxon>
        <taxon>Stramenopiles</taxon>
        <taxon>Ochrophyta</taxon>
        <taxon>PX clade</taxon>
        <taxon>Xanthophyceae</taxon>
        <taxon>Tribonematales</taxon>
        <taxon>Tribonemataceae</taxon>
        <taxon>Tribonema</taxon>
    </lineage>
</organism>
<evidence type="ECO:0000313" key="1">
    <source>
        <dbReference type="EMBL" id="KAG5189191.1"/>
    </source>
</evidence>
<dbReference type="Proteomes" id="UP000664859">
    <property type="component" value="Unassembled WGS sequence"/>
</dbReference>
<accession>A0A836CMV6</accession>
<gene>
    <name evidence="1" type="ORF">JKP88DRAFT_253055</name>
</gene>
<keyword evidence="2" id="KW-1185">Reference proteome</keyword>
<name>A0A836CMV6_9STRA</name>
<dbReference type="EMBL" id="JAFCMP010000056">
    <property type="protein sequence ID" value="KAG5189191.1"/>
    <property type="molecule type" value="Genomic_DNA"/>
</dbReference>
<protein>
    <submittedName>
        <fullName evidence="1">Uncharacterized protein</fullName>
    </submittedName>
</protein>
<proteinExistence type="predicted"/>
<comment type="caution">
    <text evidence="1">The sequence shown here is derived from an EMBL/GenBank/DDBJ whole genome shotgun (WGS) entry which is preliminary data.</text>
</comment>
<dbReference type="AlphaFoldDB" id="A0A836CMV6"/>